<proteinExistence type="predicted"/>
<protein>
    <submittedName>
        <fullName evidence="1">Uncharacterized protein</fullName>
    </submittedName>
</protein>
<accession>A0A6C0CR46</accession>
<reference evidence="1" key="1">
    <citation type="journal article" date="2020" name="Nature">
        <title>Giant virus diversity and host interactions through global metagenomics.</title>
        <authorList>
            <person name="Schulz F."/>
            <person name="Roux S."/>
            <person name="Paez-Espino D."/>
            <person name="Jungbluth S."/>
            <person name="Walsh D.A."/>
            <person name="Denef V.J."/>
            <person name="McMahon K.D."/>
            <person name="Konstantinidis K.T."/>
            <person name="Eloe-Fadrosh E.A."/>
            <person name="Kyrpides N.C."/>
            <person name="Woyke T."/>
        </authorList>
    </citation>
    <scope>NUCLEOTIDE SEQUENCE</scope>
    <source>
        <strain evidence="1">GVMAG-M-3300021473-15</strain>
    </source>
</reference>
<organism evidence="1">
    <name type="scientific">viral metagenome</name>
    <dbReference type="NCBI Taxonomy" id="1070528"/>
    <lineage>
        <taxon>unclassified sequences</taxon>
        <taxon>metagenomes</taxon>
        <taxon>organismal metagenomes</taxon>
    </lineage>
</organism>
<dbReference type="EMBL" id="MN739474">
    <property type="protein sequence ID" value="QHT06763.1"/>
    <property type="molecule type" value="Genomic_DNA"/>
</dbReference>
<sequence>MDAVKPGKYKNNAEFILLIDRVVSAVMEALVQLIESEFIMEAETIELVMFLNRPVSQSSPEVDTVPVHVNVLNVPVDPDNVVISPRVADTEDTFAARHSKYEAETDEA</sequence>
<evidence type="ECO:0000313" key="1">
    <source>
        <dbReference type="EMBL" id="QHT06763.1"/>
    </source>
</evidence>
<name>A0A6C0CR46_9ZZZZ</name>
<dbReference type="AlphaFoldDB" id="A0A6C0CR46"/>